<evidence type="ECO:0000259" key="1">
    <source>
        <dbReference type="PROSITE" id="PS50188"/>
    </source>
</evidence>
<comment type="caution">
    <text evidence="2">The sequence shown here is derived from an EMBL/GenBank/DDBJ whole genome shotgun (WGS) entry which is preliminary data.</text>
</comment>
<dbReference type="STRING" id="84645.A0A498N7E7"/>
<dbReference type="Proteomes" id="UP000290572">
    <property type="component" value="Unassembled WGS sequence"/>
</dbReference>
<dbReference type="Pfam" id="PF00622">
    <property type="entry name" value="SPRY"/>
    <property type="match status" value="2"/>
</dbReference>
<sequence length="356" mass="41145">MIQKRIKKIQDIKHSAEVRKISSSLCSPTNTRNWPEISMKTHVSLETLRRALTQLQHTLDEKLTQTELKRMQQYAAKPSNGYWTVALRNGYEYAACAGPSVSLYVRVKPQRVGVFVDYEEGLVSFYDVESSSHIYSYTVSKELKRMQQYAVLLLPNGSFMSNLCPVHFTDIMDYDLYLRTQLMKTQKDVQQMIKEKIKKIQDIKHSAEVRKISSSLCSPTNTRNWPEISMKTHVSLETLRRALTQLQHTLDEKLTKIVSTELKRMQQYAASPIDGYWTVGLRYGFKYTARAGPSVSLSLRVKPQRVGVFVDYEEGLVSFYDVESSSHIYSYTGFEEGKSNGRIITKKKRNQQTRYK</sequence>
<dbReference type="InterPro" id="IPR050143">
    <property type="entry name" value="TRIM/RBCC"/>
</dbReference>
<evidence type="ECO:0000313" key="3">
    <source>
        <dbReference type="Proteomes" id="UP000290572"/>
    </source>
</evidence>
<dbReference type="Gene3D" id="2.60.120.920">
    <property type="match status" value="2"/>
</dbReference>
<dbReference type="GO" id="GO:0016874">
    <property type="term" value="F:ligase activity"/>
    <property type="evidence" value="ECO:0007669"/>
    <property type="project" value="UniProtKB-KW"/>
</dbReference>
<dbReference type="InterPro" id="IPR013320">
    <property type="entry name" value="ConA-like_dom_sf"/>
</dbReference>
<dbReference type="AlphaFoldDB" id="A0A498N7E7"/>
<dbReference type="InterPro" id="IPR003877">
    <property type="entry name" value="SPRY_dom"/>
</dbReference>
<keyword evidence="3" id="KW-1185">Reference proteome</keyword>
<dbReference type="SUPFAM" id="SSF49899">
    <property type="entry name" value="Concanavalin A-like lectins/glucanases"/>
    <property type="match status" value="2"/>
</dbReference>
<dbReference type="InterPro" id="IPR043136">
    <property type="entry name" value="B30.2/SPRY_sf"/>
</dbReference>
<proteinExistence type="predicted"/>
<keyword evidence="2" id="KW-0436">Ligase</keyword>
<organism evidence="2 3">
    <name type="scientific">Labeo rohita</name>
    <name type="common">Indian major carp</name>
    <name type="synonym">Cyprinus rohita</name>
    <dbReference type="NCBI Taxonomy" id="84645"/>
    <lineage>
        <taxon>Eukaryota</taxon>
        <taxon>Metazoa</taxon>
        <taxon>Chordata</taxon>
        <taxon>Craniata</taxon>
        <taxon>Vertebrata</taxon>
        <taxon>Euteleostomi</taxon>
        <taxon>Actinopterygii</taxon>
        <taxon>Neopterygii</taxon>
        <taxon>Teleostei</taxon>
        <taxon>Ostariophysi</taxon>
        <taxon>Cypriniformes</taxon>
        <taxon>Cyprinidae</taxon>
        <taxon>Labeoninae</taxon>
        <taxon>Labeonini</taxon>
        <taxon>Labeo</taxon>
    </lineage>
</organism>
<evidence type="ECO:0000313" key="2">
    <source>
        <dbReference type="EMBL" id="RXN28761.1"/>
    </source>
</evidence>
<dbReference type="InterPro" id="IPR001870">
    <property type="entry name" value="B30.2/SPRY"/>
</dbReference>
<gene>
    <name evidence="2" type="ORF">ROHU_019024</name>
</gene>
<dbReference type="EMBL" id="QBIY01011834">
    <property type="protein sequence ID" value="RXN28761.1"/>
    <property type="molecule type" value="Genomic_DNA"/>
</dbReference>
<feature type="domain" description="B30.2/SPRY" evidence="1">
    <location>
        <begin position="1"/>
        <end position="175"/>
    </location>
</feature>
<reference evidence="2 3" key="1">
    <citation type="submission" date="2018-03" db="EMBL/GenBank/DDBJ databases">
        <title>Draft genome sequence of Rohu Carp (Labeo rohita).</title>
        <authorList>
            <person name="Das P."/>
            <person name="Kushwaha B."/>
            <person name="Joshi C.G."/>
            <person name="Kumar D."/>
            <person name="Nagpure N.S."/>
            <person name="Sahoo L."/>
            <person name="Das S.P."/>
            <person name="Bit A."/>
            <person name="Patnaik S."/>
            <person name="Meher P.K."/>
            <person name="Jayasankar P."/>
            <person name="Koringa P.G."/>
            <person name="Patel N.V."/>
            <person name="Hinsu A.T."/>
            <person name="Kumar R."/>
            <person name="Pandey M."/>
            <person name="Agarwal S."/>
            <person name="Srivastava S."/>
            <person name="Singh M."/>
            <person name="Iquebal M.A."/>
            <person name="Jaiswal S."/>
            <person name="Angadi U.B."/>
            <person name="Kumar N."/>
            <person name="Raza M."/>
            <person name="Shah T.M."/>
            <person name="Rai A."/>
            <person name="Jena J.K."/>
        </authorList>
    </citation>
    <scope>NUCLEOTIDE SEQUENCE [LARGE SCALE GENOMIC DNA]</scope>
    <source>
        <strain evidence="2">DASCIFA01</strain>
        <tissue evidence="2">Testis</tissue>
    </source>
</reference>
<dbReference type="PANTHER" id="PTHR24103">
    <property type="entry name" value="E3 UBIQUITIN-PROTEIN LIGASE TRIM"/>
    <property type="match status" value="1"/>
</dbReference>
<name>A0A498N7E7_LABRO</name>
<accession>A0A498N7E7</accession>
<protein>
    <submittedName>
        <fullName evidence="2">E3 ubiquitin-ligase TRIM39-like protein</fullName>
    </submittedName>
</protein>
<dbReference type="PROSITE" id="PS50188">
    <property type="entry name" value="B302_SPRY"/>
    <property type="match status" value="1"/>
</dbReference>